<dbReference type="Proteomes" id="UP000807342">
    <property type="component" value="Unassembled WGS sequence"/>
</dbReference>
<proteinExistence type="inferred from homology"/>
<evidence type="ECO:0000313" key="9">
    <source>
        <dbReference type="Proteomes" id="UP000807342"/>
    </source>
</evidence>
<evidence type="ECO:0000259" key="7">
    <source>
        <dbReference type="SMART" id="SM01349"/>
    </source>
</evidence>
<feature type="region of interest" description="Disordered" evidence="6">
    <location>
        <begin position="599"/>
        <end position="621"/>
    </location>
</feature>
<keyword evidence="4" id="KW-0493">Microtubule</keyword>
<comment type="caution">
    <text evidence="8">The sequence shown here is derived from an EMBL/GenBank/DDBJ whole genome shotgun (WGS) entry which is preliminary data.</text>
</comment>
<accession>A0A9P6BZL8</accession>
<dbReference type="GO" id="GO:0005876">
    <property type="term" value="C:spindle microtubule"/>
    <property type="evidence" value="ECO:0007669"/>
    <property type="project" value="TreeGrafter"/>
</dbReference>
<dbReference type="SUPFAM" id="SSF48371">
    <property type="entry name" value="ARM repeat"/>
    <property type="match status" value="1"/>
</dbReference>
<dbReference type="GO" id="GO:0051301">
    <property type="term" value="P:cell division"/>
    <property type="evidence" value="ECO:0007669"/>
    <property type="project" value="UniProtKB-KW"/>
</dbReference>
<dbReference type="GO" id="GO:0008017">
    <property type="term" value="F:microtubule binding"/>
    <property type="evidence" value="ECO:0007669"/>
    <property type="project" value="TreeGrafter"/>
</dbReference>
<feature type="region of interest" description="Disordered" evidence="6">
    <location>
        <begin position="246"/>
        <end position="319"/>
    </location>
</feature>
<keyword evidence="5" id="KW-0498">Mitosis</keyword>
<evidence type="ECO:0000256" key="5">
    <source>
        <dbReference type="ARBA" id="ARBA00022776"/>
    </source>
</evidence>
<feature type="compositionally biased region" description="Polar residues" evidence="6">
    <location>
        <begin position="424"/>
        <end position="435"/>
    </location>
</feature>
<protein>
    <recommendedName>
        <fullName evidence="7">TOG domain-containing protein</fullName>
    </recommendedName>
</protein>
<dbReference type="EMBL" id="MU151248">
    <property type="protein sequence ID" value="KAF9446406.1"/>
    <property type="molecule type" value="Genomic_DNA"/>
</dbReference>
<evidence type="ECO:0000256" key="4">
    <source>
        <dbReference type="ARBA" id="ARBA00022701"/>
    </source>
</evidence>
<dbReference type="PANTHER" id="PTHR21567">
    <property type="entry name" value="CLASP"/>
    <property type="match status" value="1"/>
</dbReference>
<dbReference type="InterPro" id="IPR034085">
    <property type="entry name" value="TOG"/>
</dbReference>
<organism evidence="8 9">
    <name type="scientific">Macrolepiota fuliginosa MF-IS2</name>
    <dbReference type="NCBI Taxonomy" id="1400762"/>
    <lineage>
        <taxon>Eukaryota</taxon>
        <taxon>Fungi</taxon>
        <taxon>Dikarya</taxon>
        <taxon>Basidiomycota</taxon>
        <taxon>Agaricomycotina</taxon>
        <taxon>Agaricomycetes</taxon>
        <taxon>Agaricomycetidae</taxon>
        <taxon>Agaricales</taxon>
        <taxon>Agaricineae</taxon>
        <taxon>Agaricaceae</taxon>
        <taxon>Macrolepiota</taxon>
    </lineage>
</organism>
<evidence type="ECO:0000256" key="2">
    <source>
        <dbReference type="ARBA" id="ARBA00009549"/>
    </source>
</evidence>
<feature type="compositionally biased region" description="Polar residues" evidence="6">
    <location>
        <begin position="471"/>
        <end position="493"/>
    </location>
</feature>
<dbReference type="InterPro" id="IPR024395">
    <property type="entry name" value="CLASP_N_dom"/>
</dbReference>
<sequence>MCANNNELMTLSDFTQSLEKLKPRLSLLETEESWEQILGSLEKLEGLCRLGACGYTSELISFIRSVHRSITNAMNSERTRLSGAALDVLHTLASCLNADFEPLIPLLLPGLLLLCGRTNKVVISRAKSCILTIIETTQLPGVLSHLAHFSKDKSPTIRLMVAEGTLSCLKCFNPPDLEKETHSRDIENIIRSAARDANAGVRKTGKDVFQSYEVLLPHRVNSFAAPLTPTIRKYLQLGNVKVQNKDTTIPLTKRNPTSQSIPSQQANSRSGLAPGPVHSTTISSTASKPNTLTRSLAPLRPIQISAKREEVPTGGAPNQRKLPVVVARPFAPAANATGPQRVIKPAPPEGQRLVSEGKAVKPVPTIRSCPVRSDKPPHTKAGSTTSLVHPPPVRSVKPTRQPSTSKPLPTARNVADDPGRATVGQRNLTRPTLSQMARVKPPVTRPISKPVQGLNIRKTKLPADSGLALKSNPSRAPRTQASRTTAGSTNSTRPATPASIPLPPSPKLSSTRAEGLKPMDGNLSSENDDVQPEVIITHGGDTPSAQRVNSDEHTITPVALDAPNANFNGSCKTPISTLLLSIQQGFNLTPCSPLSPPQHYISSDSTHEPGTFRLGVISQHD</sequence>
<feature type="domain" description="TOG" evidence="7">
    <location>
        <begin position="13"/>
        <end position="248"/>
    </location>
</feature>
<gene>
    <name evidence="8" type="ORF">P691DRAFT_708730</name>
</gene>
<dbReference type="Gene3D" id="1.25.10.10">
    <property type="entry name" value="Leucine-rich Repeat Variant"/>
    <property type="match status" value="1"/>
</dbReference>
<evidence type="ECO:0000313" key="8">
    <source>
        <dbReference type="EMBL" id="KAF9446406.1"/>
    </source>
</evidence>
<keyword evidence="5" id="KW-0131">Cell cycle</keyword>
<reference evidence="8" key="1">
    <citation type="submission" date="2020-11" db="EMBL/GenBank/DDBJ databases">
        <authorList>
            <consortium name="DOE Joint Genome Institute"/>
            <person name="Ahrendt S."/>
            <person name="Riley R."/>
            <person name="Andreopoulos W."/>
            <person name="Labutti K."/>
            <person name="Pangilinan J."/>
            <person name="Ruiz-Duenas F.J."/>
            <person name="Barrasa J.M."/>
            <person name="Sanchez-Garcia M."/>
            <person name="Camarero S."/>
            <person name="Miyauchi S."/>
            <person name="Serrano A."/>
            <person name="Linde D."/>
            <person name="Babiker R."/>
            <person name="Drula E."/>
            <person name="Ayuso-Fernandez I."/>
            <person name="Pacheco R."/>
            <person name="Padilla G."/>
            <person name="Ferreira P."/>
            <person name="Barriuso J."/>
            <person name="Kellner H."/>
            <person name="Castanera R."/>
            <person name="Alfaro M."/>
            <person name="Ramirez L."/>
            <person name="Pisabarro A.G."/>
            <person name="Kuo A."/>
            <person name="Tritt A."/>
            <person name="Lipzen A."/>
            <person name="He G."/>
            <person name="Yan M."/>
            <person name="Ng V."/>
            <person name="Cullen D."/>
            <person name="Martin F."/>
            <person name="Rosso M.-N."/>
            <person name="Henrissat B."/>
            <person name="Hibbett D."/>
            <person name="Martinez A.T."/>
            <person name="Grigoriev I.V."/>
        </authorList>
    </citation>
    <scope>NUCLEOTIDE SEQUENCE</scope>
    <source>
        <strain evidence="8">MF-IS2</strain>
    </source>
</reference>
<comment type="subcellular location">
    <subcellularLocation>
        <location evidence="1">Cytoplasm</location>
        <location evidence="1">Cytoskeleton</location>
        <location evidence="1">Spindle</location>
    </subcellularLocation>
</comment>
<dbReference type="InterPro" id="IPR011989">
    <property type="entry name" value="ARM-like"/>
</dbReference>
<name>A0A9P6BZL8_9AGAR</name>
<dbReference type="GO" id="GO:0005881">
    <property type="term" value="C:cytoplasmic microtubule"/>
    <property type="evidence" value="ECO:0007669"/>
    <property type="project" value="TreeGrafter"/>
</dbReference>
<keyword evidence="9" id="KW-1185">Reference proteome</keyword>
<feature type="compositionally biased region" description="Polar residues" evidence="6">
    <location>
        <begin position="278"/>
        <end position="294"/>
    </location>
</feature>
<dbReference type="PANTHER" id="PTHR21567:SF60">
    <property type="entry name" value="CLASP N-TERMINAL DOMAIN-CONTAINING PROTEIN"/>
    <property type="match status" value="1"/>
</dbReference>
<dbReference type="GO" id="GO:1990023">
    <property type="term" value="C:mitotic spindle midzone"/>
    <property type="evidence" value="ECO:0007669"/>
    <property type="project" value="TreeGrafter"/>
</dbReference>
<dbReference type="GO" id="GO:0090307">
    <property type="term" value="P:mitotic spindle assembly"/>
    <property type="evidence" value="ECO:0007669"/>
    <property type="project" value="TreeGrafter"/>
</dbReference>
<feature type="region of interest" description="Disordered" evidence="6">
    <location>
        <begin position="336"/>
        <end position="527"/>
    </location>
</feature>
<dbReference type="OrthoDB" id="46159at2759"/>
<dbReference type="AlphaFoldDB" id="A0A9P6BZL8"/>
<feature type="compositionally biased region" description="Polar residues" evidence="6">
    <location>
        <begin position="398"/>
        <end position="407"/>
    </location>
</feature>
<dbReference type="GO" id="GO:0005815">
    <property type="term" value="C:microtubule organizing center"/>
    <property type="evidence" value="ECO:0007669"/>
    <property type="project" value="TreeGrafter"/>
</dbReference>
<evidence type="ECO:0000256" key="6">
    <source>
        <dbReference type="SAM" id="MobiDB-lite"/>
    </source>
</evidence>
<keyword evidence="3" id="KW-0132">Cell division</keyword>
<comment type="similarity">
    <text evidence="2">Belongs to the CLASP family.</text>
</comment>
<evidence type="ECO:0000256" key="1">
    <source>
        <dbReference type="ARBA" id="ARBA00004186"/>
    </source>
</evidence>
<dbReference type="SMART" id="SM01349">
    <property type="entry name" value="TOG"/>
    <property type="match status" value="1"/>
</dbReference>
<feature type="compositionally biased region" description="Polar residues" evidence="6">
    <location>
        <begin position="246"/>
        <end position="270"/>
    </location>
</feature>
<dbReference type="InterPro" id="IPR016024">
    <property type="entry name" value="ARM-type_fold"/>
</dbReference>
<dbReference type="Pfam" id="PF12348">
    <property type="entry name" value="CLASP_N"/>
    <property type="match status" value="1"/>
</dbReference>
<evidence type="ECO:0000256" key="3">
    <source>
        <dbReference type="ARBA" id="ARBA00022618"/>
    </source>
</evidence>